<dbReference type="Proteomes" id="UP000010931">
    <property type="component" value="Unassembled WGS sequence"/>
</dbReference>
<dbReference type="GO" id="GO:0016747">
    <property type="term" value="F:acyltransferase activity, transferring groups other than amino-acyl groups"/>
    <property type="evidence" value="ECO:0007669"/>
    <property type="project" value="InterPro"/>
</dbReference>
<comment type="subcellular location">
    <subcellularLocation>
        <location evidence="1">Cell membrane</location>
        <topology evidence="1">Multi-pass membrane protein</topology>
    </subcellularLocation>
</comment>
<organism evidence="12 13">
    <name type="scientific">Streptomyces turgidiscabies (strain Car8)</name>
    <dbReference type="NCBI Taxonomy" id="698760"/>
    <lineage>
        <taxon>Bacteria</taxon>
        <taxon>Bacillati</taxon>
        <taxon>Actinomycetota</taxon>
        <taxon>Actinomycetes</taxon>
        <taxon>Kitasatosporales</taxon>
        <taxon>Streptomycetaceae</taxon>
        <taxon>Streptomyces</taxon>
    </lineage>
</organism>
<keyword evidence="5 9" id="KW-1133">Transmembrane helix</keyword>
<dbReference type="Pfam" id="PF19040">
    <property type="entry name" value="SGNH"/>
    <property type="match status" value="1"/>
</dbReference>
<dbReference type="InterPro" id="IPR043968">
    <property type="entry name" value="SGNH"/>
</dbReference>
<feature type="transmembrane region" description="Helical" evidence="9">
    <location>
        <begin position="271"/>
        <end position="294"/>
    </location>
</feature>
<keyword evidence="3 12" id="KW-0808">Transferase</keyword>
<evidence type="ECO:0000256" key="7">
    <source>
        <dbReference type="ARBA" id="ARBA00023315"/>
    </source>
</evidence>
<sequence length="701" mass="75519">MNPISDVKQNVKPNVKARPTESPGLRLDIQGLRAVAVSLVVLGHAGVGRFGGGYVGVDVFFVMSGFLITSLLVRELAAGDGLSIRRFYARRALRLLPASTLVVLATLAGSWLFLSRARFEEYAGDALSSAFYAVNLRLAAGGTDYLAEGSPPSPFQHFWSLAVEEQFYLLWPLLLLMSWRLARRRRALLAVPLAVLCVLSFGLSVAVTEDSPSWAYFGSHTRFWELGAGALLALSAERLRGLPAMLAAPMTWTGLACIAVSATVYDNDTPFPGYYALLPVLGSVLVLAGGCAPSRYGAQLLLSRRPLVWLGGLSYGWYLWHWPLLLIGPAALGRLPGKSSVRLALLLCAIGLLLAWVTLRLVENPVRFHTAFRGRPGRALRLGAGLSAAVALIAVTAYAFPPAIDSGRPAPSLRQTMANAPDPRLQLRRLLESSATSLPSNLAPPLPDIKSARSAVYRDGCHVAYESTSTPPCEYGDPASDKVVVLFGDSHAAQWYPALNRLAEERSWKLVSLTKASCKAAEVTLRRQGGPYSSCDTWRARAITRITALRPALVIVSSSDAGDPMYPEPDLVQQWTDGFRTTYDALGASGAKVVALLDTPWPKSDAVDCAAMYSLQLDRCAARLSEAIRDPHRRTATREAARLSGAMVIDPTPWLCTDEGNCPVLVGNTVVYRDDSHVADAYAEAVAPVLGERLTVVLGTG</sequence>
<comment type="caution">
    <text evidence="12">The sequence shown here is derived from an EMBL/GenBank/DDBJ whole genome shotgun (WGS) entry which is preliminary data.</text>
</comment>
<evidence type="ECO:0000256" key="8">
    <source>
        <dbReference type="SAM" id="MobiDB-lite"/>
    </source>
</evidence>
<feature type="transmembrane region" description="Helical" evidence="9">
    <location>
        <begin position="188"/>
        <end position="208"/>
    </location>
</feature>
<dbReference type="PANTHER" id="PTHR23028:SF53">
    <property type="entry name" value="ACYL_TRANSF_3 DOMAIN-CONTAINING PROTEIN"/>
    <property type="match status" value="1"/>
</dbReference>
<dbReference type="InterPro" id="IPR002656">
    <property type="entry name" value="Acyl_transf_3_dom"/>
</dbReference>
<feature type="transmembrane region" description="Helical" evidence="9">
    <location>
        <begin position="93"/>
        <end position="114"/>
    </location>
</feature>
<proteinExistence type="predicted"/>
<feature type="transmembrane region" description="Helical" evidence="9">
    <location>
        <begin position="53"/>
        <end position="73"/>
    </location>
</feature>
<evidence type="ECO:0000256" key="1">
    <source>
        <dbReference type="ARBA" id="ARBA00004651"/>
    </source>
</evidence>
<evidence type="ECO:0000256" key="9">
    <source>
        <dbReference type="SAM" id="Phobius"/>
    </source>
</evidence>
<dbReference type="PATRIC" id="fig|698760.3.peg.3680"/>
<dbReference type="InterPro" id="IPR036514">
    <property type="entry name" value="SGNH_hydro_sf"/>
</dbReference>
<feature type="domain" description="SGNH" evidence="11">
    <location>
        <begin position="461"/>
        <end position="690"/>
    </location>
</feature>
<dbReference type="EMBL" id="AEJB01000276">
    <property type="protein sequence ID" value="ELP67579.1"/>
    <property type="molecule type" value="Genomic_DNA"/>
</dbReference>
<evidence type="ECO:0000256" key="3">
    <source>
        <dbReference type="ARBA" id="ARBA00022679"/>
    </source>
</evidence>
<dbReference type="InterPro" id="IPR050879">
    <property type="entry name" value="Acyltransferase_3"/>
</dbReference>
<evidence type="ECO:0000313" key="13">
    <source>
        <dbReference type="Proteomes" id="UP000010931"/>
    </source>
</evidence>
<evidence type="ECO:0000256" key="5">
    <source>
        <dbReference type="ARBA" id="ARBA00022989"/>
    </source>
</evidence>
<keyword evidence="6 9" id="KW-0472">Membrane</keyword>
<feature type="transmembrane region" description="Helical" evidence="9">
    <location>
        <begin position="382"/>
        <end position="400"/>
    </location>
</feature>
<protein>
    <submittedName>
        <fullName evidence="12">Acyltransferase domain protein</fullName>
    </submittedName>
</protein>
<dbReference type="GO" id="GO:0005886">
    <property type="term" value="C:plasma membrane"/>
    <property type="evidence" value="ECO:0007669"/>
    <property type="project" value="UniProtKB-SubCell"/>
</dbReference>
<feature type="domain" description="Acyltransferase 3" evidence="10">
    <location>
        <begin position="28"/>
        <end position="359"/>
    </location>
</feature>
<gene>
    <name evidence="12" type="ORF">STRTUCAR8_03802</name>
</gene>
<dbReference type="PANTHER" id="PTHR23028">
    <property type="entry name" value="ACETYLTRANSFERASE"/>
    <property type="match status" value="1"/>
</dbReference>
<keyword evidence="7 12" id="KW-0012">Acyltransferase</keyword>
<accession>L7F8Y2</accession>
<dbReference type="AlphaFoldDB" id="L7F8Y2"/>
<reference evidence="12 13" key="1">
    <citation type="journal article" date="2011" name="Plasmid">
        <title>Streptomyces turgidiscabies Car8 contains a modular pathogenicity island that shares virulence genes with other actinobacterial plant pathogens.</title>
        <authorList>
            <person name="Huguet-Tapia J.C."/>
            <person name="Badger J.H."/>
            <person name="Loria R."/>
            <person name="Pettis G.S."/>
        </authorList>
    </citation>
    <scope>NUCLEOTIDE SEQUENCE [LARGE SCALE GENOMIC DNA]</scope>
    <source>
        <strain evidence="12 13">Car8</strain>
    </source>
</reference>
<dbReference type="Gene3D" id="3.40.50.1110">
    <property type="entry name" value="SGNH hydrolase"/>
    <property type="match status" value="1"/>
</dbReference>
<dbReference type="Pfam" id="PF01757">
    <property type="entry name" value="Acyl_transf_3"/>
    <property type="match status" value="1"/>
</dbReference>
<keyword evidence="13" id="KW-1185">Reference proteome</keyword>
<feature type="transmembrane region" description="Helical" evidence="9">
    <location>
        <begin position="306"/>
        <end position="323"/>
    </location>
</feature>
<evidence type="ECO:0000256" key="4">
    <source>
        <dbReference type="ARBA" id="ARBA00022692"/>
    </source>
</evidence>
<dbReference type="GO" id="GO:0009103">
    <property type="term" value="P:lipopolysaccharide biosynthetic process"/>
    <property type="evidence" value="ECO:0007669"/>
    <property type="project" value="TreeGrafter"/>
</dbReference>
<evidence type="ECO:0000256" key="6">
    <source>
        <dbReference type="ARBA" id="ARBA00023136"/>
    </source>
</evidence>
<feature type="region of interest" description="Disordered" evidence="8">
    <location>
        <begin position="1"/>
        <end position="22"/>
    </location>
</feature>
<evidence type="ECO:0000313" key="12">
    <source>
        <dbReference type="EMBL" id="ELP67579.1"/>
    </source>
</evidence>
<keyword evidence="4 9" id="KW-0812">Transmembrane</keyword>
<feature type="transmembrane region" description="Helical" evidence="9">
    <location>
        <begin position="343"/>
        <end position="362"/>
    </location>
</feature>
<evidence type="ECO:0000256" key="2">
    <source>
        <dbReference type="ARBA" id="ARBA00022475"/>
    </source>
</evidence>
<keyword evidence="2" id="KW-1003">Cell membrane</keyword>
<evidence type="ECO:0000259" key="10">
    <source>
        <dbReference type="Pfam" id="PF01757"/>
    </source>
</evidence>
<name>L7F8Y2_STRT8</name>
<evidence type="ECO:0000259" key="11">
    <source>
        <dbReference type="Pfam" id="PF19040"/>
    </source>
</evidence>